<dbReference type="PANTHER" id="PTHR23315">
    <property type="entry name" value="U BOX DOMAIN-CONTAINING"/>
    <property type="match status" value="1"/>
</dbReference>
<dbReference type="Gene3D" id="1.25.10.10">
    <property type="entry name" value="Leucine-rich Repeat Variant"/>
    <property type="match status" value="2"/>
</dbReference>
<proteinExistence type="predicted"/>
<dbReference type="Proteomes" id="UP001497522">
    <property type="component" value="Chromosome 10"/>
</dbReference>
<evidence type="ECO:0000313" key="2">
    <source>
        <dbReference type="EMBL" id="CAK9859398.1"/>
    </source>
</evidence>
<dbReference type="InterPro" id="IPR016024">
    <property type="entry name" value="ARM-type_fold"/>
</dbReference>
<dbReference type="SUPFAM" id="SSF48371">
    <property type="entry name" value="ARM repeat"/>
    <property type="match status" value="2"/>
</dbReference>
<dbReference type="PANTHER" id="PTHR23315:SF111">
    <property type="entry name" value="U-BOX DOMAIN-CONTAINING PROTEIN 14"/>
    <property type="match status" value="1"/>
</dbReference>
<evidence type="ECO:0008006" key="4">
    <source>
        <dbReference type="Google" id="ProtNLM"/>
    </source>
</evidence>
<sequence>MLRKLPSNSETGLAVLDLVPGLGSDKLPLVLRTLNRLYKIVTTSLWPHWQHEVLEAKVVPELSRLLQSNDETIPKTVVMVMEALTAESKDDNKNDDSFYICTPVQKSQERLIQLMEEGGVKTRLLAAKTIANILVIKEAMNLSPCSHLLQQFTHVIYEACVETGIEGLTRLASCLTDATGAESTETIAKTLLCLAKGDPKSHLVEDALVALEQILTSGVHNEIISKTLEQCHRDMKFLVRALPQLPRIDGRKTTINILWHLMAQEQQRSMDEVELLVEKDLISALFKVIGEVRHNDREEEAELLSCSIKLLGVCLSHPSSTAVLPSTSMKILVEILHQEGQFSEALSRDVLALLEILVLRSDEHETAIYEAGGAATLLKLAGSKVVACREKTAQKLQENAVMGTEISGAVDILKVDEVLTFIGAQWDPDCRRAAVGLLSLVAKDNPQIPLRSVELIADLLQCQDATAAWRAADVLLNFAGANSQVRLQIAKVNVLDALLNLQPSDMEYREKLISTLILFCQSGGDKYSQSPMQKAVIDASGHKILLQCLEEETLKPLAAKGLAELLKTQPNRLPLIEAGFVNIALSQIVVSSFYDVNIALALRTLSKSSEGRTCMKNDPHSSQALLLLLEHCPDPEGKKAAAKVINRLFSELEDHTEIIANFGLLINLVGEQYMEVLEALEVVTTESSGKLSAYKEKVLDFLFPLLQRNSDISIQDLVLLILANLSCDNTEEQSIRWGIVNLGIPGILYEMANTLSPKGLLLEDDGAAHFLITKVLRVHLQQEMDFTDVITCSVIALEKFTEDDQGKTVIVTNKGVDVLVDILQRIPVKPAEPAKAKVYATKILVISY</sequence>
<organism evidence="2 3">
    <name type="scientific">Sphagnum jensenii</name>
    <dbReference type="NCBI Taxonomy" id="128206"/>
    <lineage>
        <taxon>Eukaryota</taxon>
        <taxon>Viridiplantae</taxon>
        <taxon>Streptophyta</taxon>
        <taxon>Embryophyta</taxon>
        <taxon>Bryophyta</taxon>
        <taxon>Sphagnophytina</taxon>
        <taxon>Sphagnopsida</taxon>
        <taxon>Sphagnales</taxon>
        <taxon>Sphagnaceae</taxon>
        <taxon>Sphagnum</taxon>
    </lineage>
</organism>
<gene>
    <name evidence="2" type="ORF">CSSPJE1EN2_LOCUS2393</name>
</gene>
<protein>
    <recommendedName>
        <fullName evidence="4">ARM repeat superfamily protein</fullName>
    </recommendedName>
</protein>
<evidence type="ECO:0000256" key="1">
    <source>
        <dbReference type="ARBA" id="ARBA00022786"/>
    </source>
</evidence>
<keyword evidence="3" id="KW-1185">Reference proteome</keyword>
<keyword evidence="1" id="KW-0833">Ubl conjugation pathway</keyword>
<evidence type="ECO:0000313" key="3">
    <source>
        <dbReference type="Proteomes" id="UP001497522"/>
    </source>
</evidence>
<dbReference type="EMBL" id="OZ023711">
    <property type="protein sequence ID" value="CAK9859398.1"/>
    <property type="molecule type" value="Genomic_DNA"/>
</dbReference>
<dbReference type="InterPro" id="IPR011989">
    <property type="entry name" value="ARM-like"/>
</dbReference>
<accession>A0ABP1AA27</accession>
<reference evidence="2" key="1">
    <citation type="submission" date="2024-03" db="EMBL/GenBank/DDBJ databases">
        <authorList>
            <consortium name="ELIXIR-Norway"/>
            <consortium name="Elixir Norway"/>
        </authorList>
    </citation>
    <scope>NUCLEOTIDE SEQUENCE</scope>
</reference>
<name>A0ABP1AA27_9BRYO</name>